<dbReference type="SUPFAM" id="SSF47384">
    <property type="entry name" value="Homodimeric domain of signal transducing histidine kinase"/>
    <property type="match status" value="1"/>
</dbReference>
<evidence type="ECO:0000259" key="8">
    <source>
        <dbReference type="PROSITE" id="PS50112"/>
    </source>
</evidence>
<dbReference type="SMART" id="SM00388">
    <property type="entry name" value="HisKA"/>
    <property type="match status" value="1"/>
</dbReference>
<organism evidence="10 11">
    <name type="scientific">Hymenobacter gummosus</name>
    <dbReference type="NCBI Taxonomy" id="1776032"/>
    <lineage>
        <taxon>Bacteria</taxon>
        <taxon>Pseudomonadati</taxon>
        <taxon>Bacteroidota</taxon>
        <taxon>Cytophagia</taxon>
        <taxon>Cytophagales</taxon>
        <taxon>Hymenobacteraceae</taxon>
        <taxon>Hymenobacter</taxon>
    </lineage>
</organism>
<dbReference type="PRINTS" id="PR00344">
    <property type="entry name" value="BCTRLSENSOR"/>
</dbReference>
<dbReference type="Pfam" id="PF02518">
    <property type="entry name" value="HATPase_c"/>
    <property type="match status" value="1"/>
</dbReference>
<dbReference type="InterPro" id="IPR035965">
    <property type="entry name" value="PAS-like_dom_sf"/>
</dbReference>
<dbReference type="NCBIfam" id="TIGR00229">
    <property type="entry name" value="sensory_box"/>
    <property type="match status" value="1"/>
</dbReference>
<dbReference type="PROSITE" id="PS50112">
    <property type="entry name" value="PAS"/>
    <property type="match status" value="1"/>
</dbReference>
<sequence>MLTTPTCMTNRPPRTAAELAQENEELRQRLHEAEDLIQAIRTGTIDALAVQAPDGPRVFTLQGADQSYRTLIEQMSEGALLLSQDATVLYCNAGLAALLGRPMEQLIGTSFHHYVPVECRPYWEGLLASSWTGRGRGEMPLETADGLLQSFALALNVLTFGDTPTLAVILTDLTDKREIQAIGARIAEQNAQLERQKEALRTQALAQRAAEQTAAETSRILEGIPHIAWTADPAGRSTYLNRRWFDYTGEAATPAGSELLRYLHPGDVPAVQASWARSLQGGAPLEMECRLRSAAGEYRWMLARALPSRNEQGDIIQWIGAYTDIHEHKLAQQRVTEAQEQLRASNEQLLRINHDLDNFIYTASHDLKAPINNIEGLLGALLAELPAELVSSPGVQPLVTMMQGSVDRFKRTIEHLTEVTRLQKEFEQPPAQVDLADIVREVGLDLAPELAATNTRLDVQLDGCPPLSFAEKNLRSIVYNLLSNAVKYHNPGRESWVRVGCRLEGAFLVLTVQDNGLGFNAAGNPKLFGMFQRFHDHVAGSGIGLYMIKRIIENAGGRIEVASEVGVGSTFSVYFRR</sequence>
<dbReference type="InterPro" id="IPR036890">
    <property type="entry name" value="HATPase_C_sf"/>
</dbReference>
<dbReference type="InterPro" id="IPR052162">
    <property type="entry name" value="Sensor_kinase/Photoreceptor"/>
</dbReference>
<dbReference type="InterPro" id="IPR004358">
    <property type="entry name" value="Sig_transdc_His_kin-like_C"/>
</dbReference>
<feature type="domain" description="PAC" evidence="9">
    <location>
        <begin position="285"/>
        <end position="337"/>
    </location>
</feature>
<dbReference type="FunFam" id="3.30.450.20:FF:000099">
    <property type="entry name" value="Sensory box sensor histidine kinase"/>
    <property type="match status" value="1"/>
</dbReference>
<dbReference type="Gene3D" id="1.10.287.130">
    <property type="match status" value="1"/>
</dbReference>
<comment type="catalytic activity">
    <reaction evidence="1">
        <text>ATP + protein L-histidine = ADP + protein N-phospho-L-histidine.</text>
        <dbReference type="EC" id="2.7.13.3"/>
    </reaction>
</comment>
<comment type="caution">
    <text evidence="10">The sequence shown here is derived from an EMBL/GenBank/DDBJ whole genome shotgun (WGS) entry which is preliminary data.</text>
</comment>
<keyword evidence="3" id="KW-0597">Phosphoprotein</keyword>
<keyword evidence="6" id="KW-0175">Coiled coil</keyword>
<evidence type="ECO:0000259" key="7">
    <source>
        <dbReference type="PROSITE" id="PS50109"/>
    </source>
</evidence>
<dbReference type="PROSITE" id="PS50113">
    <property type="entry name" value="PAC"/>
    <property type="match status" value="1"/>
</dbReference>
<feature type="domain" description="PAS" evidence="8">
    <location>
        <begin position="64"/>
        <end position="110"/>
    </location>
</feature>
<name>A0A3S0H685_9BACT</name>
<dbReference type="InterPro" id="IPR000700">
    <property type="entry name" value="PAS-assoc_C"/>
</dbReference>
<evidence type="ECO:0000256" key="6">
    <source>
        <dbReference type="SAM" id="Coils"/>
    </source>
</evidence>
<evidence type="ECO:0000256" key="1">
    <source>
        <dbReference type="ARBA" id="ARBA00000085"/>
    </source>
</evidence>
<dbReference type="EC" id="2.7.13.3" evidence="2"/>
<evidence type="ECO:0000256" key="4">
    <source>
        <dbReference type="ARBA" id="ARBA00022679"/>
    </source>
</evidence>
<dbReference type="OrthoDB" id="9766459at2"/>
<evidence type="ECO:0000313" key="11">
    <source>
        <dbReference type="Proteomes" id="UP000282184"/>
    </source>
</evidence>
<dbReference type="SMART" id="SM00091">
    <property type="entry name" value="PAS"/>
    <property type="match status" value="2"/>
</dbReference>
<keyword evidence="5 10" id="KW-0418">Kinase</keyword>
<feature type="coiled-coil region" evidence="6">
    <location>
        <begin position="179"/>
        <end position="210"/>
    </location>
</feature>
<dbReference type="SUPFAM" id="SSF55785">
    <property type="entry name" value="PYP-like sensor domain (PAS domain)"/>
    <property type="match status" value="2"/>
</dbReference>
<dbReference type="PANTHER" id="PTHR43304">
    <property type="entry name" value="PHYTOCHROME-LIKE PROTEIN CPH1"/>
    <property type="match status" value="1"/>
</dbReference>
<dbReference type="Gene3D" id="3.30.565.10">
    <property type="entry name" value="Histidine kinase-like ATPase, C-terminal domain"/>
    <property type="match status" value="1"/>
</dbReference>
<dbReference type="EMBL" id="RXOF01000017">
    <property type="protein sequence ID" value="RTQ46071.1"/>
    <property type="molecule type" value="Genomic_DNA"/>
</dbReference>
<feature type="coiled-coil region" evidence="6">
    <location>
        <begin position="328"/>
        <end position="355"/>
    </location>
</feature>
<dbReference type="Gene3D" id="3.30.450.20">
    <property type="entry name" value="PAS domain"/>
    <property type="match status" value="2"/>
</dbReference>
<dbReference type="InterPro" id="IPR000014">
    <property type="entry name" value="PAS"/>
</dbReference>
<evidence type="ECO:0000256" key="2">
    <source>
        <dbReference type="ARBA" id="ARBA00012438"/>
    </source>
</evidence>
<dbReference type="InterPro" id="IPR013655">
    <property type="entry name" value="PAS_fold_3"/>
</dbReference>
<dbReference type="CDD" id="cd00130">
    <property type="entry name" value="PAS"/>
    <property type="match status" value="1"/>
</dbReference>
<feature type="coiled-coil region" evidence="6">
    <location>
        <begin position="16"/>
        <end position="43"/>
    </location>
</feature>
<dbReference type="Proteomes" id="UP000282184">
    <property type="component" value="Unassembled WGS sequence"/>
</dbReference>
<dbReference type="InterPro" id="IPR005467">
    <property type="entry name" value="His_kinase_dom"/>
</dbReference>
<dbReference type="SMART" id="SM00387">
    <property type="entry name" value="HATPase_c"/>
    <property type="match status" value="1"/>
</dbReference>
<gene>
    <name evidence="10" type="ORF">EJV47_23240</name>
</gene>
<dbReference type="InterPro" id="IPR001610">
    <property type="entry name" value="PAC"/>
</dbReference>
<dbReference type="InterPro" id="IPR003594">
    <property type="entry name" value="HATPase_dom"/>
</dbReference>
<dbReference type="GO" id="GO:0000155">
    <property type="term" value="F:phosphorelay sensor kinase activity"/>
    <property type="evidence" value="ECO:0007669"/>
    <property type="project" value="InterPro"/>
</dbReference>
<keyword evidence="4" id="KW-0808">Transferase</keyword>
<evidence type="ECO:0000256" key="5">
    <source>
        <dbReference type="ARBA" id="ARBA00022777"/>
    </source>
</evidence>
<dbReference type="PROSITE" id="PS50109">
    <property type="entry name" value="HIS_KIN"/>
    <property type="match status" value="1"/>
</dbReference>
<dbReference type="InterPro" id="IPR036097">
    <property type="entry name" value="HisK_dim/P_sf"/>
</dbReference>
<dbReference type="InterPro" id="IPR059127">
    <property type="entry name" value="Diguanyl_cycl_sensor_dom"/>
</dbReference>
<dbReference type="PANTHER" id="PTHR43304:SF1">
    <property type="entry name" value="PAC DOMAIN-CONTAINING PROTEIN"/>
    <property type="match status" value="1"/>
</dbReference>
<evidence type="ECO:0000313" key="10">
    <source>
        <dbReference type="EMBL" id="RTQ46071.1"/>
    </source>
</evidence>
<dbReference type="InterPro" id="IPR003661">
    <property type="entry name" value="HisK_dim/P_dom"/>
</dbReference>
<feature type="domain" description="Histidine kinase" evidence="7">
    <location>
        <begin position="362"/>
        <end position="577"/>
    </location>
</feature>
<proteinExistence type="predicted"/>
<accession>A0A3S0H685</accession>
<dbReference type="SUPFAM" id="SSF55874">
    <property type="entry name" value="ATPase domain of HSP90 chaperone/DNA topoisomerase II/histidine kinase"/>
    <property type="match status" value="1"/>
</dbReference>
<dbReference type="SMART" id="SM00086">
    <property type="entry name" value="PAC"/>
    <property type="match status" value="1"/>
</dbReference>
<dbReference type="Pfam" id="PF24820">
    <property type="entry name" value="Diguanyl_cycl_sensor"/>
    <property type="match status" value="1"/>
</dbReference>
<dbReference type="AlphaFoldDB" id="A0A3S0H685"/>
<dbReference type="Pfam" id="PF08447">
    <property type="entry name" value="PAS_3"/>
    <property type="match status" value="1"/>
</dbReference>
<keyword evidence="11" id="KW-1185">Reference proteome</keyword>
<evidence type="ECO:0000259" key="9">
    <source>
        <dbReference type="PROSITE" id="PS50113"/>
    </source>
</evidence>
<reference evidence="10 11" key="1">
    <citation type="submission" date="2018-12" db="EMBL/GenBank/DDBJ databases">
        <title>Hymenobacter gummosus sp. nov., isolated from a spring.</title>
        <authorList>
            <person name="Nie L."/>
        </authorList>
    </citation>
    <scope>NUCLEOTIDE SEQUENCE [LARGE SCALE GENOMIC DNA]</scope>
    <source>
        <strain evidence="10 11">KCTC 52166</strain>
    </source>
</reference>
<evidence type="ECO:0000256" key="3">
    <source>
        <dbReference type="ARBA" id="ARBA00022553"/>
    </source>
</evidence>
<protein>
    <recommendedName>
        <fullName evidence="2">histidine kinase</fullName>
        <ecNumber evidence="2">2.7.13.3</ecNumber>
    </recommendedName>
</protein>